<feature type="coiled-coil region" evidence="9">
    <location>
        <begin position="317"/>
        <end position="344"/>
    </location>
</feature>
<keyword evidence="6 8" id="KW-0413">Isomerase</keyword>
<dbReference type="GO" id="GO:0006782">
    <property type="term" value="P:protoporphyrinogen IX biosynthetic process"/>
    <property type="evidence" value="ECO:0007669"/>
    <property type="project" value="UniProtKB-UniRule"/>
</dbReference>
<dbReference type="PANTHER" id="PTHR43713:SF3">
    <property type="entry name" value="GLUTAMATE-1-SEMIALDEHYDE 2,1-AMINOMUTASE 1, CHLOROPLASTIC-RELATED"/>
    <property type="match status" value="1"/>
</dbReference>
<protein>
    <recommendedName>
        <fullName evidence="8">Glutamate-1-semialdehyde 2,1-aminomutase</fullName>
        <shortName evidence="8">GSA</shortName>
        <ecNumber evidence="8">5.4.3.8</ecNumber>
    </recommendedName>
    <alternativeName>
        <fullName evidence="8">Glutamate-1-semialdehyde aminotransferase</fullName>
        <shortName evidence="8">GSA-AT</shortName>
    </alternativeName>
</protein>
<dbReference type="STRING" id="1123349.SAMN02744037_02676"/>
<evidence type="ECO:0000256" key="9">
    <source>
        <dbReference type="SAM" id="Coils"/>
    </source>
</evidence>
<dbReference type="RefSeq" id="WP_072890853.1">
    <property type="nucleotide sequence ID" value="NZ_FRAE01000107.1"/>
</dbReference>
<dbReference type="PANTHER" id="PTHR43713">
    <property type="entry name" value="GLUTAMATE-1-SEMIALDEHYDE 2,1-AMINOMUTASE"/>
    <property type="match status" value="1"/>
</dbReference>
<accession>A0A1M6TTM4</accession>
<comment type="pathway">
    <text evidence="3">Porphyrin-containing compound metabolism; protoporphyrin-IX biosynthesis; 5-aminolevulinate from L-glutamyl-tRNA(Glu): step 2/2.</text>
</comment>
<keyword evidence="7 8" id="KW-0627">Porphyrin biosynthesis</keyword>
<evidence type="ECO:0000256" key="1">
    <source>
        <dbReference type="ARBA" id="ARBA00001579"/>
    </source>
</evidence>
<comment type="cofactor">
    <cofactor evidence="2 8">
        <name>pyridoxal 5'-phosphate</name>
        <dbReference type="ChEBI" id="CHEBI:597326"/>
    </cofactor>
</comment>
<dbReference type="EMBL" id="FRAE01000107">
    <property type="protein sequence ID" value="SHK60365.1"/>
    <property type="molecule type" value="Genomic_DNA"/>
</dbReference>
<dbReference type="NCBIfam" id="TIGR00713">
    <property type="entry name" value="hemL"/>
    <property type="match status" value="1"/>
</dbReference>
<dbReference type="OrthoDB" id="9807885at2"/>
<dbReference type="InterPro" id="IPR049704">
    <property type="entry name" value="Aminotrans_3_PPA_site"/>
</dbReference>
<dbReference type="CDD" id="cd00610">
    <property type="entry name" value="OAT_like"/>
    <property type="match status" value="1"/>
</dbReference>
<keyword evidence="8" id="KW-0963">Cytoplasm</keyword>
<comment type="similarity">
    <text evidence="4 8">Belongs to the class-III pyridoxal-phosphate-dependent aminotransferase family. HemL subfamily.</text>
</comment>
<proteinExistence type="inferred from homology"/>
<comment type="catalytic activity">
    <reaction evidence="1 8">
        <text>(S)-4-amino-5-oxopentanoate = 5-aminolevulinate</text>
        <dbReference type="Rhea" id="RHEA:14265"/>
        <dbReference type="ChEBI" id="CHEBI:57501"/>
        <dbReference type="ChEBI" id="CHEBI:356416"/>
        <dbReference type="EC" id="5.4.3.8"/>
    </reaction>
</comment>
<dbReference type="InterPro" id="IPR005814">
    <property type="entry name" value="Aminotrans_3"/>
</dbReference>
<dbReference type="GO" id="GO:0042286">
    <property type="term" value="F:glutamate-1-semialdehyde 2,1-aminomutase activity"/>
    <property type="evidence" value="ECO:0007669"/>
    <property type="project" value="UniProtKB-UniRule"/>
</dbReference>
<feature type="modified residue" description="N6-(pyridoxal phosphate)lysine" evidence="8">
    <location>
        <position position="267"/>
    </location>
</feature>
<dbReference type="EC" id="5.4.3.8" evidence="8"/>
<evidence type="ECO:0000313" key="10">
    <source>
        <dbReference type="EMBL" id="SHK60365.1"/>
    </source>
</evidence>
<dbReference type="InterPro" id="IPR015421">
    <property type="entry name" value="PyrdxlP-dep_Trfase_major"/>
</dbReference>
<sequence>MNTRKSENIYQEAVKYIPGGVNSPVRAFKSVGLNPIFVDKAKGSKIYDVDGNEYIDYICSWGPLMLGHSNEDVLSGVEEIIRKGTSYGVPTEIEVKMAKLIVDAYPAVEMVRMVNSGTEATMSALRVARAYTKRNKILKFEGCYHGHSDSLLVKSGSGTITYGVPTSPGVPEDVVKDTLVCRYNDLESVQKIFKEHGNDIAAVIIEPVAGNMGVVAGKKEFLEGLRAITKEYGSVLIFDEVITGFRLAFGGAQEVYGIEPDMTCFGKIIGAGLPVGAYGGKREIMEMVSPVGPVYQAGTLSGNPLAMYMGYKNISILKENKNIYKELEQKAIKLENGLKENLEKLSVKGTVNRAGSLVCLFFAEGPIENYEDVMKCDVEKFNIYFKELLKRGILLAPTQFEAMFLSNAHTDEDIEYTIKASYEAMEVAFDK</sequence>
<dbReference type="GO" id="GO:0030170">
    <property type="term" value="F:pyridoxal phosphate binding"/>
    <property type="evidence" value="ECO:0007669"/>
    <property type="project" value="InterPro"/>
</dbReference>
<keyword evidence="5 8" id="KW-0663">Pyridoxal phosphate</keyword>
<dbReference type="GO" id="GO:0008483">
    <property type="term" value="F:transaminase activity"/>
    <property type="evidence" value="ECO:0007669"/>
    <property type="project" value="InterPro"/>
</dbReference>
<dbReference type="Gene3D" id="3.90.1150.10">
    <property type="entry name" value="Aspartate Aminotransferase, domain 1"/>
    <property type="match status" value="1"/>
</dbReference>
<dbReference type="SUPFAM" id="SSF53383">
    <property type="entry name" value="PLP-dependent transferases"/>
    <property type="match status" value="1"/>
</dbReference>
<comment type="subcellular location">
    <subcellularLocation>
        <location evidence="8">Cytoplasm</location>
    </subcellularLocation>
</comment>
<evidence type="ECO:0000313" key="11">
    <source>
        <dbReference type="Proteomes" id="UP000242497"/>
    </source>
</evidence>
<evidence type="ECO:0000256" key="6">
    <source>
        <dbReference type="ARBA" id="ARBA00023235"/>
    </source>
</evidence>
<dbReference type="UniPathway" id="UPA00251">
    <property type="reaction ID" value="UER00317"/>
</dbReference>
<evidence type="ECO:0000256" key="7">
    <source>
        <dbReference type="ARBA" id="ARBA00023244"/>
    </source>
</evidence>
<evidence type="ECO:0000256" key="4">
    <source>
        <dbReference type="ARBA" id="ARBA00008981"/>
    </source>
</evidence>
<dbReference type="Pfam" id="PF00202">
    <property type="entry name" value="Aminotran_3"/>
    <property type="match status" value="1"/>
</dbReference>
<name>A0A1M6TTM4_9FIRM</name>
<keyword evidence="11" id="KW-1185">Reference proteome</keyword>
<dbReference type="InterPro" id="IPR004639">
    <property type="entry name" value="4pyrrol_synth_GluAld_NH2Trfase"/>
</dbReference>
<dbReference type="GO" id="GO:0005737">
    <property type="term" value="C:cytoplasm"/>
    <property type="evidence" value="ECO:0007669"/>
    <property type="project" value="UniProtKB-SubCell"/>
</dbReference>
<gene>
    <name evidence="8" type="primary">hemL</name>
    <name evidence="10" type="ORF">SAMN02744037_02676</name>
</gene>
<reference evidence="11" key="1">
    <citation type="submission" date="2016-11" db="EMBL/GenBank/DDBJ databases">
        <authorList>
            <person name="Varghese N."/>
            <person name="Submissions S."/>
        </authorList>
    </citation>
    <scope>NUCLEOTIDE SEQUENCE [LARGE SCALE GENOMIC DNA]</scope>
    <source>
        <strain evidence="11">DSM 15518</strain>
    </source>
</reference>
<dbReference type="HAMAP" id="MF_00375">
    <property type="entry name" value="HemL_aminotrans_3"/>
    <property type="match status" value="1"/>
</dbReference>
<keyword evidence="9" id="KW-0175">Coiled coil</keyword>
<evidence type="ECO:0000256" key="3">
    <source>
        <dbReference type="ARBA" id="ARBA00004819"/>
    </source>
</evidence>
<evidence type="ECO:0000256" key="5">
    <source>
        <dbReference type="ARBA" id="ARBA00022898"/>
    </source>
</evidence>
<dbReference type="PROSITE" id="PS00600">
    <property type="entry name" value="AA_TRANSFER_CLASS_3"/>
    <property type="match status" value="1"/>
</dbReference>
<organism evidence="10 11">
    <name type="scientific">Tepidibacter formicigenes DSM 15518</name>
    <dbReference type="NCBI Taxonomy" id="1123349"/>
    <lineage>
        <taxon>Bacteria</taxon>
        <taxon>Bacillati</taxon>
        <taxon>Bacillota</taxon>
        <taxon>Clostridia</taxon>
        <taxon>Peptostreptococcales</taxon>
        <taxon>Peptostreptococcaceae</taxon>
        <taxon>Tepidibacter</taxon>
    </lineage>
</organism>
<dbReference type="InterPro" id="IPR015422">
    <property type="entry name" value="PyrdxlP-dep_Trfase_small"/>
</dbReference>
<dbReference type="Gene3D" id="3.40.640.10">
    <property type="entry name" value="Type I PLP-dependent aspartate aminotransferase-like (Major domain)"/>
    <property type="match status" value="1"/>
</dbReference>
<comment type="subunit">
    <text evidence="8">Homodimer.</text>
</comment>
<dbReference type="FunFam" id="3.40.640.10:FF:000021">
    <property type="entry name" value="Glutamate-1-semialdehyde 2,1-aminomutase"/>
    <property type="match status" value="1"/>
</dbReference>
<dbReference type="InterPro" id="IPR015424">
    <property type="entry name" value="PyrdxlP-dep_Trfase"/>
</dbReference>
<evidence type="ECO:0000256" key="2">
    <source>
        <dbReference type="ARBA" id="ARBA00001933"/>
    </source>
</evidence>
<evidence type="ECO:0000256" key="8">
    <source>
        <dbReference type="HAMAP-Rule" id="MF_00375"/>
    </source>
</evidence>
<dbReference type="AlphaFoldDB" id="A0A1M6TTM4"/>
<dbReference type="Proteomes" id="UP000242497">
    <property type="component" value="Unassembled WGS sequence"/>
</dbReference>
<dbReference type="NCBIfam" id="NF000818">
    <property type="entry name" value="PRK00062.1"/>
    <property type="match status" value="1"/>
</dbReference>